<evidence type="ECO:0000313" key="2">
    <source>
        <dbReference type="Proteomes" id="UP000464480"/>
    </source>
</evidence>
<dbReference type="InterPro" id="IPR022385">
    <property type="entry name" value="Rhs_assc_core"/>
</dbReference>
<organism evidence="1 2">
    <name type="scientific">Pseudomonas putida</name>
    <name type="common">Arthrobacter siderocapsulatus</name>
    <dbReference type="NCBI Taxonomy" id="303"/>
    <lineage>
        <taxon>Bacteria</taxon>
        <taxon>Pseudomonadati</taxon>
        <taxon>Pseudomonadota</taxon>
        <taxon>Gammaproteobacteria</taxon>
        <taxon>Pseudomonadales</taxon>
        <taxon>Pseudomonadaceae</taxon>
        <taxon>Pseudomonas</taxon>
    </lineage>
</organism>
<dbReference type="Pfam" id="PF18807">
    <property type="entry name" value="TTc_toxin_rep"/>
    <property type="match status" value="1"/>
</dbReference>
<dbReference type="NCBIfam" id="TIGR03696">
    <property type="entry name" value="Rhs_assc_core"/>
    <property type="match status" value="1"/>
</dbReference>
<dbReference type="PANTHER" id="PTHR32305">
    <property type="match status" value="1"/>
</dbReference>
<dbReference type="InterPro" id="IPR041508">
    <property type="entry name" value="TcC-like_repeat"/>
</dbReference>
<dbReference type="RefSeq" id="WP_159409642.1">
    <property type="nucleotide sequence ID" value="NZ_CP026115.2"/>
</dbReference>
<dbReference type="PANTHER" id="PTHR32305:SF15">
    <property type="entry name" value="PROTEIN RHSA-RELATED"/>
    <property type="match status" value="1"/>
</dbReference>
<reference evidence="1 2" key="1">
    <citation type="submission" date="2020-02" db="EMBL/GenBank/DDBJ databases">
        <title>Pseudomonas Putida W5 Complete Genome Assembly.</title>
        <authorList>
            <person name="Yuan Z.-C."/>
            <person name="Shaw G.A."/>
            <person name="Cusano A.D."/>
            <person name="Caddey B.J."/>
            <person name="Weselowski B.J."/>
        </authorList>
    </citation>
    <scope>NUCLEOTIDE SEQUENCE [LARGE SCALE GENOMIC DNA]</scope>
    <source>
        <strain evidence="1 2">W5</strain>
    </source>
</reference>
<dbReference type="Gene3D" id="2.180.10.10">
    <property type="entry name" value="RHS repeat-associated core"/>
    <property type="match status" value="1"/>
</dbReference>
<sequence length="979" mass="107464">MATFNSSVLHAGTPSLAVLCPRGFPVGELACYREQAAEAVELRITRHWHDACGNLAKSLDPRLADTATPNFRWHSDLAGRTLYTESIDAGSSMALPDVAGRPLLAVSATGVSQACFHETPSLPGRLLAVTEQGAGEALPRVAERYRWAGLSPVEKHRNLAGQCVRHYDTAGLIELQNLALSGAALAQSRRLLAGEDEADWAGDDEQAWQSTLEPERYVTLRTLDTTGVQLTQTDARGHQQRQAYDVAGQLQGSWLTLQGQAEQVIVASLCYSPSGHKQQEVHGNGVITDYGLDPMTQRLTGIRAQRPGTQTSAATTLQDLRYRYDPVGNVQSVRNDAEATRFWRNQKVTAKSTFTYDSLYQLVQATGREMVGCGAQGPQLPDVMVPLPTDESALTNYTRRYSYDRAGNLIQMQHRAPASNNVYTTRMTVSNRSNRAVLAHEGLLPEQVDELFDAGGHQLELLAGQDLRWNARGELAQVKPIEREAGADDREWYRYGGDGMRLLKVNEQQAVGVTQSQRVLYLDGLELRDTGEDTRLQVIKVAAGGGAEVRMLHWASGLPAGLDNDQVRYSYHNLIGSTGLELDGQGAVISQEEYYPFGGTSVWAARSQIDAEYKIIRYSGKERDVTGLYYYGYRYYQPWAGRWLSVDPAGAVDGLNLYHMVQNNPLSLQDPDGRESGKRKGGYIFSPFVNEQAMEDVGYANAQRRYHGKSFRTVVVRDEGERKNFEQLREARIGELTSGIAFRQAILDAGGRISSMMRLAICVGAPIASIALRAVGNASSVDGSPNILLSGFSKKLNEISGLSSEQMIVGATEDIEIFTNEIAALRHTKFEVGSSVLPALEPGSSKIYVGSVHGAAGQSVLQGEMSQGRYNAGALLSDLEQMGMRKDFDDIRIVACHSADAREPRSFGSEDLAAAARSRQNVISFAEFFYNYARQVGFRCLNVTGYHGAVYINYTDHHVAEIASQLGRRSHAKRVFGKQ</sequence>
<protein>
    <submittedName>
        <fullName evidence="1">RHS repeat protein</fullName>
    </submittedName>
</protein>
<gene>
    <name evidence="1" type="ORF">C2H86_07355</name>
</gene>
<proteinExistence type="predicted"/>
<evidence type="ECO:0000313" key="1">
    <source>
        <dbReference type="EMBL" id="QHG64238.1"/>
    </source>
</evidence>
<dbReference type="Proteomes" id="UP000464480">
    <property type="component" value="Chromosome"/>
</dbReference>
<dbReference type="EMBL" id="CP026115">
    <property type="protein sequence ID" value="QHG64238.1"/>
    <property type="molecule type" value="Genomic_DNA"/>
</dbReference>
<dbReference type="InterPro" id="IPR050708">
    <property type="entry name" value="T6SS_VgrG/RHS"/>
</dbReference>
<name>A0A6I6XFQ1_PSEPU</name>
<dbReference type="AlphaFoldDB" id="A0A6I6XFQ1"/>
<accession>A0A6I6XFQ1</accession>